<dbReference type="RefSeq" id="WP_013016598.1">
    <property type="nucleotide sequence ID" value="NC_013947.1"/>
</dbReference>
<sequence length="886" mass="95596">MIRRKPPIQATGDGAVAIGEVHGDVTVHVGATDEPKLNTDLVLRGPIAHLGLAETLREVETTEPSRAAALYGEIVAKLRDSGYAALAPSLRDRQLTALVAAGKLENAAKLGLELAWESVLASHAFDEAEQLRHTLFDVELPEPYASAVAMFDAVRVAVDEDGTTRTEELWRAWEAGAARADGPTGGEPSAGPSPFAGHAAVVLAEHALAMRDTAILTRHRELLERVAAQAPSPELALRIRLCLADASGDWTPLTSGMRTGLPPQHQLWVLARRARYLALSGDASCVDVYADAIATAAQQKLWSEVRELLVAHQRAVYWYQGAIRAGETIMERRSLVRGLTDNLTTGILPAAGDRQRNAAMEALRAKRHRVAWHAARAWLRAAVASGFVAEEQSASAALADVYLESGEHLAALSWYIRGDEAERATEVASALPDEPLDLFPDDVYGTDVTVRETAYTALLPVADLLTDKAARAWLVAAVADLDGTPVEPSTLKVVTPQWSLLTELVAVADSAPSARTEARQRDKAIDAKQLLDIVDAEIRWDREPGTGYVNDAMLVATLVNLGFEHPDLTVPVVERLCRLLPLLDRDSASTFRRHAIELLADHSEHVTELLSSHVQAGNTEVSLTLLYLGETSPELRDFARAELAAAENRGQGGTHFGPLVAATPALDPPDRQRMTRFITGVARDNCETAATRVLALEVGEAVATKLPDDARTELFALGIAFAEGRAGASRGDDVINANRGKLGALTLSGFNVDLRRQGLRTAAASAHTPQQREAIVSRAFSLLHNPDAVADIAQALRLIPNLADFIELDQLAHDPRSDLRAVAAVHGLDSLATPTLNRLARDPSPHVRYSLLSQLDSEQQAHEPLLRILADDPRRAIRSTARTRLA</sequence>
<dbReference type="OrthoDB" id="5379188at2"/>
<dbReference type="AlphaFoldDB" id="D3PU81"/>
<name>D3PU81_STANL</name>
<dbReference type="STRING" id="446470.Snas_1318"/>
<reference evidence="1 2" key="1">
    <citation type="journal article" date="2009" name="Stand. Genomic Sci.">
        <title>Complete genome sequence of Stackebrandtia nassauensis type strain (LLR-40K-21).</title>
        <authorList>
            <person name="Munk C."/>
            <person name="Lapidus A."/>
            <person name="Copeland A."/>
            <person name="Jando M."/>
            <person name="Mayilraj S."/>
            <person name="Glavina Del Rio T."/>
            <person name="Nolan M."/>
            <person name="Chen F."/>
            <person name="Lucas S."/>
            <person name="Tice H."/>
            <person name="Cheng J.F."/>
            <person name="Han C."/>
            <person name="Detter J.C."/>
            <person name="Bruce D."/>
            <person name="Goodwin L."/>
            <person name="Chain P."/>
            <person name="Pitluck S."/>
            <person name="Goker M."/>
            <person name="Ovchinikova G."/>
            <person name="Pati A."/>
            <person name="Ivanova N."/>
            <person name="Mavromatis K."/>
            <person name="Chen A."/>
            <person name="Palaniappan K."/>
            <person name="Land M."/>
            <person name="Hauser L."/>
            <person name="Chang Y.J."/>
            <person name="Jeffries C.D."/>
            <person name="Bristow J."/>
            <person name="Eisen J.A."/>
            <person name="Markowitz V."/>
            <person name="Hugenholtz P."/>
            <person name="Kyrpides N.C."/>
            <person name="Klenk H.P."/>
        </authorList>
    </citation>
    <scope>NUCLEOTIDE SEQUENCE [LARGE SCALE GENOMIC DNA]</scope>
    <source>
        <strain evidence="2">DSM 44728 / CIP 108903 / NRRL B-16338 / NBRC 102104 / LLR-40K-21</strain>
    </source>
</reference>
<dbReference type="HOGENOM" id="CLU_325387_0_0_11"/>
<organism evidence="1 2">
    <name type="scientific">Stackebrandtia nassauensis (strain DSM 44728 / CIP 108903 / NRRL B-16338 / NBRC 102104 / LLR-40K-21)</name>
    <dbReference type="NCBI Taxonomy" id="446470"/>
    <lineage>
        <taxon>Bacteria</taxon>
        <taxon>Bacillati</taxon>
        <taxon>Actinomycetota</taxon>
        <taxon>Actinomycetes</taxon>
        <taxon>Glycomycetales</taxon>
        <taxon>Glycomycetaceae</taxon>
        <taxon>Stackebrandtia</taxon>
    </lineage>
</organism>
<proteinExistence type="predicted"/>
<dbReference type="eggNOG" id="COG0457">
    <property type="taxonomic scope" value="Bacteria"/>
</dbReference>
<gene>
    <name evidence="1" type="ordered locus">Snas_1318</name>
</gene>
<protein>
    <submittedName>
        <fullName evidence="1">Uncharacterized protein</fullName>
    </submittedName>
</protein>
<dbReference type="SUPFAM" id="SSF48371">
    <property type="entry name" value="ARM repeat"/>
    <property type="match status" value="1"/>
</dbReference>
<evidence type="ECO:0000313" key="1">
    <source>
        <dbReference type="EMBL" id="ADD41027.1"/>
    </source>
</evidence>
<evidence type="ECO:0000313" key="2">
    <source>
        <dbReference type="Proteomes" id="UP000000844"/>
    </source>
</evidence>
<keyword evidence="2" id="KW-1185">Reference proteome</keyword>
<dbReference type="InterPro" id="IPR016024">
    <property type="entry name" value="ARM-type_fold"/>
</dbReference>
<dbReference type="Proteomes" id="UP000000844">
    <property type="component" value="Chromosome"/>
</dbReference>
<dbReference type="EMBL" id="CP001778">
    <property type="protein sequence ID" value="ADD41027.1"/>
    <property type="molecule type" value="Genomic_DNA"/>
</dbReference>
<accession>D3PU81</accession>
<dbReference type="KEGG" id="sna:Snas_1318"/>